<dbReference type="UniPathway" id="UPA00232"/>
<evidence type="ECO:0000256" key="12">
    <source>
        <dbReference type="HAMAP-Rule" id="MF_01635"/>
    </source>
</evidence>
<keyword evidence="8 12" id="KW-0812">Transmembrane</keyword>
<dbReference type="EMBL" id="CP022579">
    <property type="protein sequence ID" value="QEL64071.1"/>
    <property type="molecule type" value="Genomic_DNA"/>
</dbReference>
<dbReference type="NCBIfam" id="TIGR01474">
    <property type="entry name" value="ubiA_proteo"/>
    <property type="match status" value="1"/>
</dbReference>
<comment type="function">
    <text evidence="12">Catalyzes the prenylation of para-hydroxybenzoate (PHB) with an all-trans polyprenyl group. Mediates the second step in the final reaction sequence of ubiquinone-8 (UQ-8) biosynthesis, which is the condensation of the polyisoprenoid side chain with PHB, generating the first membrane-bound Q intermediate 3-octaprenyl-4-hydroxybenzoate.</text>
</comment>
<dbReference type="Proteomes" id="UP000323671">
    <property type="component" value="Chromosome"/>
</dbReference>
<dbReference type="InterPro" id="IPR039653">
    <property type="entry name" value="Prenyltransferase"/>
</dbReference>
<evidence type="ECO:0000256" key="4">
    <source>
        <dbReference type="ARBA" id="ARBA00022475"/>
    </source>
</evidence>
<dbReference type="RefSeq" id="WP_054621037.1">
    <property type="nucleotide sequence ID" value="NZ_CP022579.1"/>
</dbReference>
<keyword evidence="11 12" id="KW-0472">Membrane</keyword>
<evidence type="ECO:0000256" key="5">
    <source>
        <dbReference type="ARBA" id="ARBA00022519"/>
    </source>
</evidence>
<evidence type="ECO:0000256" key="7">
    <source>
        <dbReference type="ARBA" id="ARBA00022688"/>
    </source>
</evidence>
<dbReference type="GO" id="GO:0006744">
    <property type="term" value="P:ubiquinone biosynthetic process"/>
    <property type="evidence" value="ECO:0007669"/>
    <property type="project" value="UniProtKB-UniRule"/>
</dbReference>
<organism evidence="14 15">
    <name type="scientific">Oryzomicrobium terrae</name>
    <dbReference type="NCBI Taxonomy" id="1735038"/>
    <lineage>
        <taxon>Bacteria</taxon>
        <taxon>Pseudomonadati</taxon>
        <taxon>Pseudomonadota</taxon>
        <taxon>Betaproteobacteria</taxon>
        <taxon>Rhodocyclales</taxon>
        <taxon>Rhodocyclaceae</taxon>
        <taxon>Oryzomicrobium</taxon>
    </lineage>
</organism>
<dbReference type="Gene3D" id="1.10.357.140">
    <property type="entry name" value="UbiA prenyltransferase"/>
    <property type="match status" value="1"/>
</dbReference>
<comment type="pathway">
    <text evidence="12">Cofactor biosynthesis; ubiquinone biosynthesis.</text>
</comment>
<dbReference type="FunFam" id="1.10.357.140:FF:000002">
    <property type="entry name" value="4-hydroxybenzoate octaprenyltransferase"/>
    <property type="match status" value="1"/>
</dbReference>
<accession>A0A5C1E573</accession>
<evidence type="ECO:0000256" key="8">
    <source>
        <dbReference type="ARBA" id="ARBA00022692"/>
    </source>
</evidence>
<dbReference type="Gene3D" id="1.20.120.1780">
    <property type="entry name" value="UbiA prenyltransferase"/>
    <property type="match status" value="1"/>
</dbReference>
<protein>
    <recommendedName>
        <fullName evidence="12 13">4-hydroxybenzoate octaprenyltransferase</fullName>
        <ecNumber evidence="12 13">2.5.1.39</ecNumber>
    </recommendedName>
    <alternativeName>
        <fullName evidence="12">4-HB polyprenyltransferase</fullName>
    </alternativeName>
</protein>
<feature type="transmembrane region" description="Helical" evidence="12">
    <location>
        <begin position="171"/>
        <end position="190"/>
    </location>
</feature>
<comment type="similarity">
    <text evidence="3 12">Belongs to the UbiA prenyltransferase family.</text>
</comment>
<feature type="transmembrane region" description="Helical" evidence="12">
    <location>
        <begin position="46"/>
        <end position="70"/>
    </location>
</feature>
<dbReference type="CDD" id="cd13959">
    <property type="entry name" value="PT_UbiA_COQ2"/>
    <property type="match status" value="1"/>
</dbReference>
<feature type="transmembrane region" description="Helical" evidence="12">
    <location>
        <begin position="91"/>
        <end position="111"/>
    </location>
</feature>
<proteinExistence type="inferred from homology"/>
<dbReference type="HAMAP" id="MF_01635">
    <property type="entry name" value="UbiA"/>
    <property type="match status" value="1"/>
</dbReference>
<keyword evidence="15" id="KW-1185">Reference proteome</keyword>
<evidence type="ECO:0000256" key="3">
    <source>
        <dbReference type="ARBA" id="ARBA00005985"/>
    </source>
</evidence>
<evidence type="ECO:0000313" key="15">
    <source>
        <dbReference type="Proteomes" id="UP000323671"/>
    </source>
</evidence>
<evidence type="ECO:0000256" key="11">
    <source>
        <dbReference type="ARBA" id="ARBA00023136"/>
    </source>
</evidence>
<feature type="transmembrane region" description="Helical" evidence="12">
    <location>
        <begin position="238"/>
        <end position="258"/>
    </location>
</feature>
<dbReference type="InterPro" id="IPR000537">
    <property type="entry name" value="UbiA_prenyltransferase"/>
</dbReference>
<comment type="catalytic activity">
    <reaction evidence="12">
        <text>all-trans-octaprenyl diphosphate + 4-hydroxybenzoate = 4-hydroxy-3-(all-trans-octaprenyl)benzoate + diphosphate</text>
        <dbReference type="Rhea" id="RHEA:27782"/>
        <dbReference type="ChEBI" id="CHEBI:1617"/>
        <dbReference type="ChEBI" id="CHEBI:17879"/>
        <dbReference type="ChEBI" id="CHEBI:33019"/>
        <dbReference type="ChEBI" id="CHEBI:57711"/>
        <dbReference type="EC" id="2.5.1.39"/>
    </reaction>
</comment>
<dbReference type="PROSITE" id="PS00943">
    <property type="entry name" value="UBIA"/>
    <property type="match status" value="1"/>
</dbReference>
<keyword evidence="10 12" id="KW-1133">Transmembrane helix</keyword>
<keyword evidence="5 12" id="KW-0997">Cell inner membrane</keyword>
<gene>
    <name evidence="12 14" type="primary">ubiA</name>
    <name evidence="14" type="ORF">OTERR_05950</name>
</gene>
<dbReference type="GO" id="GO:0008412">
    <property type="term" value="F:4-hydroxybenzoate polyprenyltransferase activity"/>
    <property type="evidence" value="ECO:0007669"/>
    <property type="project" value="UniProtKB-UniRule"/>
</dbReference>
<comment type="subcellular location">
    <subcellularLocation>
        <location evidence="12">Cell inner membrane</location>
        <topology evidence="12">Multi-pass membrane protein</topology>
    </subcellularLocation>
    <subcellularLocation>
        <location evidence="2">Membrane</location>
        <topology evidence="2">Multi-pass membrane protein</topology>
    </subcellularLocation>
</comment>
<dbReference type="AlphaFoldDB" id="A0A5C1E573"/>
<evidence type="ECO:0000313" key="14">
    <source>
        <dbReference type="EMBL" id="QEL64071.1"/>
    </source>
</evidence>
<dbReference type="PANTHER" id="PTHR11048">
    <property type="entry name" value="PRENYLTRANSFERASES"/>
    <property type="match status" value="1"/>
</dbReference>
<evidence type="ECO:0000256" key="10">
    <source>
        <dbReference type="ARBA" id="ARBA00022989"/>
    </source>
</evidence>
<dbReference type="GO" id="GO:0005886">
    <property type="term" value="C:plasma membrane"/>
    <property type="evidence" value="ECO:0007669"/>
    <property type="project" value="UniProtKB-SubCell"/>
</dbReference>
<feature type="transmembrane region" description="Helical" evidence="12">
    <location>
        <begin position="21"/>
        <end position="40"/>
    </location>
</feature>
<keyword evidence="4 12" id="KW-1003">Cell membrane</keyword>
<feature type="transmembrane region" description="Helical" evidence="12">
    <location>
        <begin position="117"/>
        <end position="133"/>
    </location>
</feature>
<evidence type="ECO:0000256" key="13">
    <source>
        <dbReference type="NCBIfam" id="TIGR01474"/>
    </source>
</evidence>
<dbReference type="InterPro" id="IPR044878">
    <property type="entry name" value="UbiA_sf"/>
</dbReference>
<evidence type="ECO:0000256" key="1">
    <source>
        <dbReference type="ARBA" id="ARBA00001946"/>
    </source>
</evidence>
<sequence>MSSITWRERLDHYEKLMRLDKPIGTLLLLWPTLWALWFAAQGRPSWVLVWIFALGTLLMRSAGCVINDFADRNFDPHVERTKDRPLAARKVSSKEALTLFTGLCLAALALILPLQNMLVLGLAVVGAFLAASYPFTKRFFAIPQAYLGIAFGFGIPMAYAAQTHAVPAQAWWLLLANVFWAVAYDTEYAMVDRNDDLKIGIKTSAITFGRYDVAAVMVCYAVSLGLVGWVGYGLGMGLLFYAGLAVAAGMAVYHYFLIRGRERMPCFRAFMHNNWLGAAIFLGVAADYALR</sequence>
<keyword evidence="6 12" id="KW-0808">Transferase</keyword>
<reference evidence="14 15" key="1">
    <citation type="submission" date="2017-07" db="EMBL/GenBank/DDBJ databases">
        <title>Complete genome sequence of Oryzomicrobium terrae TPP412.</title>
        <authorList>
            <person name="Chiu L.-W."/>
            <person name="Lo K.-J."/>
            <person name="Tsai Y.-M."/>
            <person name="Lin S.-S."/>
            <person name="Kuo C.-H."/>
            <person name="Liu C.-T."/>
        </authorList>
    </citation>
    <scope>NUCLEOTIDE SEQUENCE [LARGE SCALE GENOMIC DNA]</scope>
    <source>
        <strain evidence="14 15">TPP412</strain>
    </source>
</reference>
<dbReference type="Pfam" id="PF01040">
    <property type="entry name" value="UbiA"/>
    <property type="match status" value="1"/>
</dbReference>
<dbReference type="InterPro" id="IPR006370">
    <property type="entry name" value="HB_polyprenyltransferase-like"/>
</dbReference>
<feature type="transmembrane region" description="Helical" evidence="12">
    <location>
        <begin position="145"/>
        <end position="165"/>
    </location>
</feature>
<feature type="transmembrane region" description="Helical" evidence="12">
    <location>
        <begin position="211"/>
        <end position="232"/>
    </location>
</feature>
<dbReference type="EC" id="2.5.1.39" evidence="12 13"/>
<evidence type="ECO:0000256" key="6">
    <source>
        <dbReference type="ARBA" id="ARBA00022679"/>
    </source>
</evidence>
<dbReference type="FunFam" id="1.20.120.1780:FF:000001">
    <property type="entry name" value="4-hydroxybenzoate octaprenyltransferase"/>
    <property type="match status" value="1"/>
</dbReference>
<evidence type="ECO:0000256" key="9">
    <source>
        <dbReference type="ARBA" id="ARBA00022842"/>
    </source>
</evidence>
<dbReference type="KEGG" id="otr:OTERR_05950"/>
<name>A0A5C1E573_9RHOO</name>
<comment type="cofactor">
    <cofactor evidence="1 12">
        <name>Mg(2+)</name>
        <dbReference type="ChEBI" id="CHEBI:18420"/>
    </cofactor>
</comment>
<evidence type="ECO:0000256" key="2">
    <source>
        <dbReference type="ARBA" id="ARBA00004141"/>
    </source>
</evidence>
<dbReference type="PANTHER" id="PTHR11048:SF28">
    <property type="entry name" value="4-HYDROXYBENZOATE POLYPRENYLTRANSFERASE, MITOCHONDRIAL"/>
    <property type="match status" value="1"/>
</dbReference>
<keyword evidence="9 12" id="KW-0460">Magnesium</keyword>
<dbReference type="InterPro" id="IPR030470">
    <property type="entry name" value="UbiA_prenylTrfase_CS"/>
</dbReference>
<feature type="transmembrane region" description="Helical" evidence="12">
    <location>
        <begin position="270"/>
        <end position="290"/>
    </location>
</feature>
<keyword evidence="7 12" id="KW-0831">Ubiquinone biosynthesis</keyword>